<proteinExistence type="predicted"/>
<organism evidence="1 2">
    <name type="scientific">Actinomyces capricornis</name>
    <dbReference type="NCBI Taxonomy" id="2755559"/>
    <lineage>
        <taxon>Bacteria</taxon>
        <taxon>Bacillati</taxon>
        <taxon>Actinomycetota</taxon>
        <taxon>Actinomycetes</taxon>
        <taxon>Actinomycetales</taxon>
        <taxon>Actinomycetaceae</taxon>
        <taxon>Actinomyces</taxon>
    </lineage>
</organism>
<accession>A0ABM7UEV0</accession>
<dbReference type="Proteomes" id="UP000824496">
    <property type="component" value="Chromosome"/>
</dbReference>
<reference evidence="1 2" key="1">
    <citation type="submission" date="2021-08" db="EMBL/GenBank/DDBJ databases">
        <title>Whole genome sequence of novel Actinomyces species strain MAS-1.</title>
        <authorList>
            <person name="Saito M."/>
            <person name="Kuwahara N."/>
            <person name="Takizawa T."/>
            <person name="Gotouda H."/>
            <person name="Ochiai T."/>
        </authorList>
    </citation>
    <scope>NUCLEOTIDE SEQUENCE [LARGE SCALE GENOMIC DNA]</scope>
    <source>
        <strain evidence="1 2">MAS-1</strain>
    </source>
</reference>
<evidence type="ECO:0000313" key="2">
    <source>
        <dbReference type="Proteomes" id="UP000824496"/>
    </source>
</evidence>
<keyword evidence="2" id="KW-1185">Reference proteome</keyword>
<dbReference type="EMBL" id="AP025017">
    <property type="protein sequence ID" value="BDA65675.1"/>
    <property type="molecule type" value="Genomic_DNA"/>
</dbReference>
<gene>
    <name evidence="1" type="ORF">MANAM107_25090</name>
</gene>
<protein>
    <submittedName>
        <fullName evidence="1">Uncharacterized protein</fullName>
    </submittedName>
</protein>
<sequence length="56" mass="6080">MSPGSSPGASLFLPPQPRVRWCAALMVLLERYYKEQGVQVEPIYQEAPGSVISSSA</sequence>
<evidence type="ECO:0000313" key="1">
    <source>
        <dbReference type="EMBL" id="BDA65675.1"/>
    </source>
</evidence>
<name>A0ABM7UEV0_9ACTO</name>